<gene>
    <name evidence="2" type="ORF">POCTA_138.1.T0210073</name>
</gene>
<proteinExistence type="predicted"/>
<feature type="chain" id="PRO_5035858789" evidence="1">
    <location>
        <begin position="17"/>
        <end position="524"/>
    </location>
</feature>
<protein>
    <submittedName>
        <fullName evidence="2">Uncharacterized protein</fullName>
    </submittedName>
</protein>
<keyword evidence="3" id="KW-1185">Reference proteome</keyword>
<feature type="signal peptide" evidence="1">
    <location>
        <begin position="1"/>
        <end position="16"/>
    </location>
</feature>
<evidence type="ECO:0000313" key="2">
    <source>
        <dbReference type="EMBL" id="CAD8148344.1"/>
    </source>
</evidence>
<keyword evidence="1" id="KW-0732">Signal</keyword>
<dbReference type="OMA" id="HFQVQIT"/>
<dbReference type="Proteomes" id="UP000683925">
    <property type="component" value="Unassembled WGS sequence"/>
</dbReference>
<name>A0A8S1TAN2_PAROT</name>
<evidence type="ECO:0000256" key="1">
    <source>
        <dbReference type="SAM" id="SignalP"/>
    </source>
</evidence>
<dbReference type="OrthoDB" id="282595at2759"/>
<dbReference type="EMBL" id="CAJJDP010000021">
    <property type="protein sequence ID" value="CAD8148344.1"/>
    <property type="molecule type" value="Genomic_DNA"/>
</dbReference>
<accession>A0A8S1TAN2</accession>
<dbReference type="PANTHER" id="PTHR39767:SF2">
    <property type="entry name" value="CHROMOSOME UNDETERMINED SCAFFOLD_1, WHOLE GENOME SHOTGUN SEQUENCE"/>
    <property type="match status" value="1"/>
</dbReference>
<dbReference type="AlphaFoldDB" id="A0A8S1TAN2"/>
<sequence>MKFNIAIVILICLANADEQWDTIYQSFQDASTMDTSGWIVSNNFNGLLFSVCNGSTLFGGFNVFGNTTIISKQFFLPPHYQIRVTLEFWKIDSWDDEWFYIVVDDALQKKYYHWDTGTEKCGGGWNKAWYEVIEPITFQMNHSSETLMIIITTNLNEAADTESWGIRDFKLELVKCPSGCQYCSDGDYNNCNYWYNLTSLWHESIELEGWMKNNNIQPATSQCVNFNFVGGYLNLAPNDQLETTLDLSFHFHFQVQITLQLWKFDTWNNENFQLLVDDQIQNQTVLKTTGIYNLCGSTGLESIYNIVVNLPHTSSSCKITMKTNKNVATTNAYWGVRALNIYLAKHCYDGCAQCRSLLKTECTVCSSGWVFYTNLCIYPSPMLGTTIRITQIKDLKSHERIPMEINLLETNQQIVTQGSFTYTINNNLSILNIRVYAKCYPNKKMQSYFIKCIECQSQNQYQFQHYCYGAINSIIYNARFQQMTVTNQKLIINTSDTECSIYQVVNVGSELLQIKLIQILQQDV</sequence>
<reference evidence="2" key="1">
    <citation type="submission" date="2021-01" db="EMBL/GenBank/DDBJ databases">
        <authorList>
            <consortium name="Genoscope - CEA"/>
            <person name="William W."/>
        </authorList>
    </citation>
    <scope>NUCLEOTIDE SEQUENCE</scope>
</reference>
<organism evidence="2 3">
    <name type="scientific">Paramecium octaurelia</name>
    <dbReference type="NCBI Taxonomy" id="43137"/>
    <lineage>
        <taxon>Eukaryota</taxon>
        <taxon>Sar</taxon>
        <taxon>Alveolata</taxon>
        <taxon>Ciliophora</taxon>
        <taxon>Intramacronucleata</taxon>
        <taxon>Oligohymenophorea</taxon>
        <taxon>Peniculida</taxon>
        <taxon>Parameciidae</taxon>
        <taxon>Paramecium</taxon>
    </lineage>
</organism>
<evidence type="ECO:0000313" key="3">
    <source>
        <dbReference type="Proteomes" id="UP000683925"/>
    </source>
</evidence>
<comment type="caution">
    <text evidence="2">The sequence shown here is derived from an EMBL/GenBank/DDBJ whole genome shotgun (WGS) entry which is preliminary data.</text>
</comment>
<dbReference type="PANTHER" id="PTHR39767">
    <property type="entry name" value="CALCIUM/CALMODULIN-BINDING MEMBRANE PROTEIN PCM4-RELATED"/>
    <property type="match status" value="1"/>
</dbReference>